<sequence length="152" mass="16796">MEALCSTSNEETGEELVEWFEDVRLKAFNMEALCSTSNEETGVVSVEGFVTVRLKCSSNHQVRLCAWMERIEHKHGRRPPQQSSTATGVMIADSWTGTVAVVDDEVQPASKEGGDTEVSMFGDLSKHHPRDFALGLSGSFNDALQLPAQMRY</sequence>
<accession>A0A5K3FN39</accession>
<proteinExistence type="predicted"/>
<protein>
    <submittedName>
        <fullName evidence="1">Uncharacterized protein</fullName>
    </submittedName>
</protein>
<reference evidence="1" key="1">
    <citation type="submission" date="2019-11" db="UniProtKB">
        <authorList>
            <consortium name="WormBaseParasite"/>
        </authorList>
    </citation>
    <scope>IDENTIFICATION</scope>
</reference>
<dbReference type="AlphaFoldDB" id="A0A5K3FN39"/>
<name>A0A5K3FN39_MESCO</name>
<dbReference type="WBParaSite" id="MCU_009807-RA">
    <property type="protein sequence ID" value="MCU_009807-RA"/>
    <property type="gene ID" value="MCU_009807"/>
</dbReference>
<organism evidence="1">
    <name type="scientific">Mesocestoides corti</name>
    <name type="common">Flatworm</name>
    <dbReference type="NCBI Taxonomy" id="53468"/>
    <lineage>
        <taxon>Eukaryota</taxon>
        <taxon>Metazoa</taxon>
        <taxon>Spiralia</taxon>
        <taxon>Lophotrochozoa</taxon>
        <taxon>Platyhelminthes</taxon>
        <taxon>Cestoda</taxon>
        <taxon>Eucestoda</taxon>
        <taxon>Cyclophyllidea</taxon>
        <taxon>Mesocestoididae</taxon>
        <taxon>Mesocestoides</taxon>
    </lineage>
</organism>
<evidence type="ECO:0000313" key="1">
    <source>
        <dbReference type="WBParaSite" id="MCU_009807-RA"/>
    </source>
</evidence>